<feature type="region of interest" description="Disordered" evidence="1">
    <location>
        <begin position="276"/>
        <end position="297"/>
    </location>
</feature>
<proteinExistence type="predicted"/>
<dbReference type="Proteomes" id="UP000077519">
    <property type="component" value="Unassembled WGS sequence"/>
</dbReference>
<evidence type="ECO:0000313" key="2">
    <source>
        <dbReference type="EMBL" id="OAK53803.1"/>
    </source>
</evidence>
<accession>A0A177YE45</accession>
<reference evidence="2 3" key="1">
    <citation type="submission" date="2016-03" db="EMBL/GenBank/DDBJ databases">
        <title>Genome sequence of Rhodococcus kyotonensis KB10.</title>
        <authorList>
            <person name="Jeong H."/>
            <person name="Hong C.E."/>
            <person name="Jo S.H."/>
            <person name="Park J.M."/>
        </authorList>
    </citation>
    <scope>NUCLEOTIDE SEQUENCE [LARGE SCALE GENOMIC DNA]</scope>
    <source>
        <strain evidence="2 3">KB10</strain>
    </source>
</reference>
<name>A0A177YE45_9NOCA</name>
<gene>
    <name evidence="2" type="ORF">A3K89_22035</name>
</gene>
<feature type="region of interest" description="Disordered" evidence="1">
    <location>
        <begin position="25"/>
        <end position="45"/>
    </location>
</feature>
<protein>
    <submittedName>
        <fullName evidence="2">Uncharacterized protein</fullName>
    </submittedName>
</protein>
<comment type="caution">
    <text evidence="2">The sequence shown here is derived from an EMBL/GenBank/DDBJ whole genome shotgun (WGS) entry which is preliminary data.</text>
</comment>
<evidence type="ECO:0000256" key="1">
    <source>
        <dbReference type="SAM" id="MobiDB-lite"/>
    </source>
</evidence>
<dbReference type="AlphaFoldDB" id="A0A177YE45"/>
<dbReference type="EMBL" id="LVHI01000015">
    <property type="protein sequence ID" value="OAK53803.1"/>
    <property type="molecule type" value="Genomic_DNA"/>
</dbReference>
<sequence>MVLPRLSAAQMPTLMNGVAATAGPPMTPLLHHHHKQGYPDPTRPPADVEKFLSGPRERRTRTADEKTTNYCYTSFGATTAAVTEGHHAYFVSPDMSALVLAGAARSADVPVTVADLPSPAGVAYFKPQDGPFFLLWYVSLNRFVHLQKATRTGMLRFLEQDGTTGLEVGSTKYLPLPTFELLLSPPDSDIAPDPASLRIDNAHVPQHTDPQQLQDVQDIGAGGKEVMSTFLSFVNMIRQEKLAGRTETTSRVRRSASTKLVSNPVTYIYYKRTESSSPADAANSVGRRPASRHPVRGHWKRQWYPSQQRHHPVFIVEYLRGQGEQPNSAPNKVNMVT</sequence>
<keyword evidence="3" id="KW-1185">Reference proteome</keyword>
<organism evidence="2 3">
    <name type="scientific">Rhodococcoides kyotonense</name>
    <dbReference type="NCBI Taxonomy" id="398843"/>
    <lineage>
        <taxon>Bacteria</taxon>
        <taxon>Bacillati</taxon>
        <taxon>Actinomycetota</taxon>
        <taxon>Actinomycetes</taxon>
        <taxon>Mycobacteriales</taxon>
        <taxon>Nocardiaceae</taxon>
        <taxon>Rhodococcoides</taxon>
    </lineage>
</organism>
<evidence type="ECO:0000313" key="3">
    <source>
        <dbReference type="Proteomes" id="UP000077519"/>
    </source>
</evidence>